<name>A0A363NZF4_9SPHI</name>
<dbReference type="AlphaFoldDB" id="A0A363NZF4"/>
<evidence type="ECO:0000313" key="3">
    <source>
        <dbReference type="Proteomes" id="UP000250831"/>
    </source>
</evidence>
<dbReference type="OrthoDB" id="708990at2"/>
<accession>A0A363NZF4</accession>
<dbReference type="InterPro" id="IPR021255">
    <property type="entry name" value="DUF2807"/>
</dbReference>
<feature type="domain" description="Putative auto-transporter adhesin head GIN" evidence="1">
    <location>
        <begin position="122"/>
        <end position="232"/>
    </location>
</feature>
<dbReference type="EMBL" id="QCXX01000001">
    <property type="protein sequence ID" value="PUV26083.1"/>
    <property type="molecule type" value="Genomic_DNA"/>
</dbReference>
<evidence type="ECO:0000313" key="2">
    <source>
        <dbReference type="EMBL" id="PUV26083.1"/>
    </source>
</evidence>
<comment type="caution">
    <text evidence="2">The sequence shown here is derived from an EMBL/GenBank/DDBJ whole genome shotgun (WGS) entry which is preliminary data.</text>
</comment>
<organism evidence="2 3">
    <name type="scientific">Sphingobacterium athyrii</name>
    <dbReference type="NCBI Taxonomy" id="2152717"/>
    <lineage>
        <taxon>Bacteria</taxon>
        <taxon>Pseudomonadati</taxon>
        <taxon>Bacteroidota</taxon>
        <taxon>Sphingobacteriia</taxon>
        <taxon>Sphingobacteriales</taxon>
        <taxon>Sphingobacteriaceae</taxon>
        <taxon>Sphingobacterium</taxon>
    </lineage>
</organism>
<dbReference type="Proteomes" id="UP000250831">
    <property type="component" value="Unassembled WGS sequence"/>
</dbReference>
<dbReference type="Pfam" id="PF10988">
    <property type="entry name" value="DUF2807"/>
    <property type="match status" value="1"/>
</dbReference>
<dbReference type="RefSeq" id="WP_108632375.1">
    <property type="nucleotide sequence ID" value="NZ_QCXX01000001.1"/>
</dbReference>
<reference evidence="2 3" key="1">
    <citation type="submission" date="2018-04" db="EMBL/GenBank/DDBJ databases">
        <title>Sphingobacterium sp. M46 Genome.</title>
        <authorList>
            <person name="Cheng J."/>
            <person name="Li Y."/>
        </authorList>
    </citation>
    <scope>NUCLEOTIDE SEQUENCE [LARGE SCALE GENOMIC DNA]</scope>
    <source>
        <strain evidence="2 3">M46</strain>
    </source>
</reference>
<protein>
    <recommendedName>
        <fullName evidence="1">Putative auto-transporter adhesin head GIN domain-containing protein</fullName>
    </recommendedName>
</protein>
<evidence type="ECO:0000259" key="1">
    <source>
        <dbReference type="Pfam" id="PF10988"/>
    </source>
</evidence>
<keyword evidence="3" id="KW-1185">Reference proteome</keyword>
<proteinExistence type="predicted"/>
<sequence>MKRILTIAFISFLYVAQAQERETRKISAPDGISAATSLRVDYVHSNRNEVVVEADNAEHLSLIETNVKNGILHVQYKRNSQIRNARNNRVTVYSSKIPTSFSASSSGSIYSNETIKANKISVNVSSSARITLKKLIADDISLSTSSSSRLTADVSAKNLTVNSTSSSRQEIAGSATNLDLNANSSTSVDMAAFTTTNAEVNASTSSGVTLSVKDNLHGKVSTSAKISLKNQPRNVQVDKSTSGRVVM</sequence>
<dbReference type="Gene3D" id="2.160.20.120">
    <property type="match status" value="1"/>
</dbReference>
<gene>
    <name evidence="2" type="ORF">DCO56_03700</name>
</gene>